<accession>A0A0C9YZJ9</accession>
<proteinExistence type="predicted"/>
<reference evidence="2" key="2">
    <citation type="submission" date="2015-01" db="EMBL/GenBank/DDBJ databases">
        <title>Evolutionary Origins and Diversification of the Mycorrhizal Mutualists.</title>
        <authorList>
            <consortium name="DOE Joint Genome Institute"/>
            <consortium name="Mycorrhizal Genomics Consortium"/>
            <person name="Kohler A."/>
            <person name="Kuo A."/>
            <person name="Nagy L.G."/>
            <person name="Floudas D."/>
            <person name="Copeland A."/>
            <person name="Barry K.W."/>
            <person name="Cichocki N."/>
            <person name="Veneault-Fourrey C."/>
            <person name="LaButti K."/>
            <person name="Lindquist E.A."/>
            <person name="Lipzen A."/>
            <person name="Lundell T."/>
            <person name="Morin E."/>
            <person name="Murat C."/>
            <person name="Riley R."/>
            <person name="Ohm R."/>
            <person name="Sun H."/>
            <person name="Tunlid A."/>
            <person name="Henrissat B."/>
            <person name="Grigoriev I.V."/>
            <person name="Hibbett D.S."/>
            <person name="Martin F."/>
        </authorList>
    </citation>
    <scope>NUCLEOTIDE SEQUENCE [LARGE SCALE GENOMIC DNA]</scope>
    <source>
        <strain evidence="2">441</strain>
    </source>
</reference>
<organism evidence="1 2">
    <name type="scientific">Pisolithus microcarpus 441</name>
    <dbReference type="NCBI Taxonomy" id="765257"/>
    <lineage>
        <taxon>Eukaryota</taxon>
        <taxon>Fungi</taxon>
        <taxon>Dikarya</taxon>
        <taxon>Basidiomycota</taxon>
        <taxon>Agaricomycotina</taxon>
        <taxon>Agaricomycetes</taxon>
        <taxon>Agaricomycetidae</taxon>
        <taxon>Boletales</taxon>
        <taxon>Sclerodermatineae</taxon>
        <taxon>Pisolithaceae</taxon>
        <taxon>Pisolithus</taxon>
    </lineage>
</organism>
<dbReference type="AlphaFoldDB" id="A0A0C9YZJ9"/>
<name>A0A0C9YZJ9_9AGAM</name>
<protein>
    <submittedName>
        <fullName evidence="1">Uncharacterized protein</fullName>
    </submittedName>
</protein>
<dbReference type="Proteomes" id="UP000054018">
    <property type="component" value="Unassembled WGS sequence"/>
</dbReference>
<reference evidence="1 2" key="1">
    <citation type="submission" date="2014-04" db="EMBL/GenBank/DDBJ databases">
        <authorList>
            <consortium name="DOE Joint Genome Institute"/>
            <person name="Kuo A."/>
            <person name="Kohler A."/>
            <person name="Costa M.D."/>
            <person name="Nagy L.G."/>
            <person name="Floudas D."/>
            <person name="Copeland A."/>
            <person name="Barry K.W."/>
            <person name="Cichocki N."/>
            <person name="Veneault-Fourrey C."/>
            <person name="LaButti K."/>
            <person name="Lindquist E.A."/>
            <person name="Lipzen A."/>
            <person name="Lundell T."/>
            <person name="Morin E."/>
            <person name="Murat C."/>
            <person name="Sun H."/>
            <person name="Tunlid A."/>
            <person name="Henrissat B."/>
            <person name="Grigoriev I.V."/>
            <person name="Hibbett D.S."/>
            <person name="Martin F."/>
            <person name="Nordberg H.P."/>
            <person name="Cantor M.N."/>
            <person name="Hua S.X."/>
        </authorList>
    </citation>
    <scope>NUCLEOTIDE SEQUENCE [LARGE SCALE GENOMIC DNA]</scope>
    <source>
        <strain evidence="1 2">441</strain>
    </source>
</reference>
<evidence type="ECO:0000313" key="2">
    <source>
        <dbReference type="Proteomes" id="UP000054018"/>
    </source>
</evidence>
<dbReference type="EMBL" id="KN834005">
    <property type="protein sequence ID" value="KIK13278.1"/>
    <property type="molecule type" value="Genomic_DNA"/>
</dbReference>
<keyword evidence="2" id="KW-1185">Reference proteome</keyword>
<sequence>MQGGPGVLAIGSSRRAHTDAVRRKEEHISCWKSSARPTTRAFLLGAMKGGLDGTAASWQVIQAASGIATRALLEPGRFTEYLRENGVPDAEVCTHWQKRLRMFTMTNDGIEICLGHSCERHNEDSTDDPLITIHPVFRGSTCFRVFDLPEHFGKMEIKEHLLSNREAKYRSPSNCKTRPPVNPTYIC</sequence>
<dbReference type="HOGENOM" id="CLU_1448258_0_0_1"/>
<evidence type="ECO:0000313" key="1">
    <source>
        <dbReference type="EMBL" id="KIK13278.1"/>
    </source>
</evidence>
<gene>
    <name evidence="1" type="ORF">PISMIDRAFT_18088</name>
</gene>